<keyword evidence="1" id="KW-0732">Signal</keyword>
<organism evidence="2 3">
    <name type="scientific">Oryzias melastigma</name>
    <name type="common">Marine medaka</name>
    <dbReference type="NCBI Taxonomy" id="30732"/>
    <lineage>
        <taxon>Eukaryota</taxon>
        <taxon>Metazoa</taxon>
        <taxon>Chordata</taxon>
        <taxon>Craniata</taxon>
        <taxon>Vertebrata</taxon>
        <taxon>Euteleostomi</taxon>
        <taxon>Actinopterygii</taxon>
        <taxon>Neopterygii</taxon>
        <taxon>Teleostei</taxon>
        <taxon>Neoteleostei</taxon>
        <taxon>Acanthomorphata</taxon>
        <taxon>Ovalentaria</taxon>
        <taxon>Atherinomorphae</taxon>
        <taxon>Beloniformes</taxon>
        <taxon>Adrianichthyidae</taxon>
        <taxon>Oryziinae</taxon>
        <taxon>Oryzias</taxon>
    </lineage>
</organism>
<keyword evidence="3" id="KW-1185">Reference proteome</keyword>
<accession>A0A3B3DV08</accession>
<dbReference type="Proteomes" id="UP000261560">
    <property type="component" value="Unplaced"/>
</dbReference>
<sequence>INFLNSEVILWIVFCCSVQGTEELNFLTFIQSSIFNFHLLLMQNFLGVFPLSCSISASFPSASVFPLCHPGN</sequence>
<protein>
    <submittedName>
        <fullName evidence="2">Uncharacterized protein</fullName>
    </submittedName>
</protein>
<dbReference type="AlphaFoldDB" id="A0A3B3DV08"/>
<dbReference type="Ensembl" id="ENSOMET00000026233.1">
    <property type="protein sequence ID" value="ENSOMEP00000033279.1"/>
    <property type="gene ID" value="ENSOMEG00000019177.1"/>
</dbReference>
<feature type="chain" id="PRO_5017344311" evidence="1">
    <location>
        <begin position="21"/>
        <end position="72"/>
    </location>
</feature>
<proteinExistence type="predicted"/>
<evidence type="ECO:0000256" key="1">
    <source>
        <dbReference type="SAM" id="SignalP"/>
    </source>
</evidence>
<reference evidence="2" key="2">
    <citation type="submission" date="2025-09" db="UniProtKB">
        <authorList>
            <consortium name="Ensembl"/>
        </authorList>
    </citation>
    <scope>IDENTIFICATION</scope>
</reference>
<evidence type="ECO:0000313" key="2">
    <source>
        <dbReference type="Ensembl" id="ENSOMEP00000033279.1"/>
    </source>
</evidence>
<dbReference type="PaxDb" id="30732-ENSOMEP00000033279"/>
<reference evidence="2" key="1">
    <citation type="submission" date="2025-08" db="UniProtKB">
        <authorList>
            <consortium name="Ensembl"/>
        </authorList>
    </citation>
    <scope>IDENTIFICATION</scope>
</reference>
<feature type="signal peptide" evidence="1">
    <location>
        <begin position="1"/>
        <end position="20"/>
    </location>
</feature>
<evidence type="ECO:0000313" key="3">
    <source>
        <dbReference type="Proteomes" id="UP000261560"/>
    </source>
</evidence>
<name>A0A3B3DV08_ORYME</name>